<comment type="caution">
    <text evidence="1">The sequence shown here is derived from an EMBL/GenBank/DDBJ whole genome shotgun (WGS) entry which is preliminary data.</text>
</comment>
<dbReference type="Proteomes" id="UP001320170">
    <property type="component" value="Unassembled WGS sequence"/>
</dbReference>
<evidence type="ECO:0000313" key="1">
    <source>
        <dbReference type="EMBL" id="MCE3531194.1"/>
    </source>
</evidence>
<proteinExistence type="predicted"/>
<organism evidence="1 2">
    <name type="scientific">Legionella resiliens</name>
    <dbReference type="NCBI Taxonomy" id="2905958"/>
    <lineage>
        <taxon>Bacteria</taxon>
        <taxon>Pseudomonadati</taxon>
        <taxon>Pseudomonadota</taxon>
        <taxon>Gammaproteobacteria</taxon>
        <taxon>Legionellales</taxon>
        <taxon>Legionellaceae</taxon>
        <taxon>Legionella</taxon>
    </lineage>
</organism>
<name>A0ABS8X2R0_9GAMM</name>
<accession>A0ABS8X2R0</accession>
<protein>
    <submittedName>
        <fullName evidence="1">Uncharacterized protein</fullName>
    </submittedName>
</protein>
<sequence>MQSNQAIRRLHRFEKKKRLRWLINNTYQSAQESTPTNLYERIQVNDAIKQLPELLDCINSRTKLKQFLATRWQNIKRTHLSYTSTPNSPMTKICCEVANYLAEQSPLRSLNRAVPALMFLMPFVNCSSGTYNYIEVNSYEDISKLALNDIVKFYIVITNEHNEDWLIPVSLLKHIEVSTSEELVEKILINPFTGKCLSQTDIERLTHHSETTEVFMKSYYRFRSLSKKSSSLYSAIEYLIEGLQEGGEHALIQRGVNGFAGVKAYLALEQFRNYWEKLSPEQQKKARGNRELNSALNEALLNPNWRDSCVESLAESLMRALAGDKGELTSICLDKTKIDSLLMTYKQDFDLYKKSLEDVLDKRVEYDGREILPLSSSQVMEIDENSIQNSQDVLILLKDLDLQSIAILCSRLKKTIVASIGSLNGLANVFIGLNEQQIIIFTRIMARQFPKLLNSDEFIALIDFLNEEKADAFLQGLGKRIWKFIKLNDEEFMRLRPCKRIIVWNNIHKELLAISISISTIQDIASALPPQQIGIYFNNVKSKLIELSTDLLFCIQILNILPEEHQKTYLETMWPKLVKFVANITHFMMLLSVIQGENKTEYLNKMEYRLVDITRDHGELEKIFWVLPKDKKEKYLKDMKENKEQVFNEYMRLICCNFIEKIKLPRIAQSGLLEEIKRVPSFNVEFFKEKISNQDKSYFNWFKETTNYLLSNSINLTFFNSNIPNRLEDCFYQVLDDNPDEFLAIRMFVFNMEPTDSLGYTLQY</sequence>
<dbReference type="EMBL" id="JAJTND010000001">
    <property type="protein sequence ID" value="MCE3531194.1"/>
    <property type="molecule type" value="Genomic_DNA"/>
</dbReference>
<keyword evidence="2" id="KW-1185">Reference proteome</keyword>
<dbReference type="RefSeq" id="WP_232890333.1">
    <property type="nucleotide sequence ID" value="NZ_JAJSPM010000001.1"/>
</dbReference>
<reference evidence="1 2" key="1">
    <citation type="journal article" date="2024" name="Pathogens">
        <title>Characterization of a Novel Species of Legionella Isolated from a Healthcare Facility: Legionella resiliens sp. nov.</title>
        <authorList>
            <person name="Cristino S."/>
            <person name="Pascale M.R."/>
            <person name="Marino F."/>
            <person name="Derelitto C."/>
            <person name="Salaris S."/>
            <person name="Orsini M."/>
            <person name="Squarzoni S."/>
            <person name="Grottola A."/>
            <person name="Girolamini L."/>
        </authorList>
    </citation>
    <scope>NUCLEOTIDE SEQUENCE [LARGE SCALE GENOMIC DNA]</scope>
    <source>
        <strain evidence="1 2">8cVS16</strain>
    </source>
</reference>
<gene>
    <name evidence="1" type="ORF">LXO92_02245</name>
</gene>
<evidence type="ECO:0000313" key="2">
    <source>
        <dbReference type="Proteomes" id="UP001320170"/>
    </source>
</evidence>